<proteinExistence type="predicted"/>
<dbReference type="AlphaFoldDB" id="A0A382XNQ0"/>
<dbReference type="EMBL" id="UINC01169101">
    <property type="protein sequence ID" value="SVD72470.1"/>
    <property type="molecule type" value="Genomic_DNA"/>
</dbReference>
<protein>
    <submittedName>
        <fullName evidence="1">Uncharacterized protein</fullName>
    </submittedName>
</protein>
<sequence>RRFPYNYQMGMGFDGPPVDTDGLDMPGKIRNVTAAKATEHNQRGFYQRWSEFMNAGDWDTLATWRNSHANGTNTGNGKAL</sequence>
<dbReference type="Gene3D" id="3.90.380.10">
    <property type="entry name" value="Naphthalene 1,2-dioxygenase Alpha Subunit, Chain A, domain 1"/>
    <property type="match status" value="1"/>
</dbReference>
<name>A0A382XNQ0_9ZZZZ</name>
<organism evidence="1">
    <name type="scientific">marine metagenome</name>
    <dbReference type="NCBI Taxonomy" id="408172"/>
    <lineage>
        <taxon>unclassified sequences</taxon>
        <taxon>metagenomes</taxon>
        <taxon>ecological metagenomes</taxon>
    </lineage>
</organism>
<feature type="non-terminal residue" evidence="1">
    <location>
        <position position="1"/>
    </location>
</feature>
<reference evidence="1" key="1">
    <citation type="submission" date="2018-05" db="EMBL/GenBank/DDBJ databases">
        <authorList>
            <person name="Lanie J.A."/>
            <person name="Ng W.-L."/>
            <person name="Kazmierczak K.M."/>
            <person name="Andrzejewski T.M."/>
            <person name="Davidsen T.M."/>
            <person name="Wayne K.J."/>
            <person name="Tettelin H."/>
            <person name="Glass J.I."/>
            <person name="Rusch D."/>
            <person name="Podicherti R."/>
            <person name="Tsui H.-C.T."/>
            <person name="Winkler M.E."/>
        </authorList>
    </citation>
    <scope>NUCLEOTIDE SEQUENCE</scope>
</reference>
<gene>
    <name evidence="1" type="ORF">METZ01_LOCUS425324</name>
</gene>
<accession>A0A382XNQ0</accession>
<evidence type="ECO:0000313" key="1">
    <source>
        <dbReference type="EMBL" id="SVD72470.1"/>
    </source>
</evidence>